<comment type="caution">
    <text evidence="3">The sequence shown here is derived from an EMBL/GenBank/DDBJ whole genome shotgun (WGS) entry which is preliminary data.</text>
</comment>
<protein>
    <recommendedName>
        <fullName evidence="2">BHLH domain-containing protein</fullName>
    </recommendedName>
</protein>
<name>A0A9P1MXR1_9PELO</name>
<evidence type="ECO:0000313" key="3">
    <source>
        <dbReference type="EMBL" id="CAI5444144.1"/>
    </source>
</evidence>
<dbReference type="Pfam" id="PF00010">
    <property type="entry name" value="HLH"/>
    <property type="match status" value="1"/>
</dbReference>
<proteinExistence type="predicted"/>
<feature type="domain" description="BHLH" evidence="2">
    <location>
        <begin position="41"/>
        <end position="95"/>
    </location>
</feature>
<reference evidence="3" key="1">
    <citation type="submission" date="2022-11" db="EMBL/GenBank/DDBJ databases">
        <authorList>
            <person name="Kikuchi T."/>
        </authorList>
    </citation>
    <scope>NUCLEOTIDE SEQUENCE</scope>
    <source>
        <strain evidence="3">PS1010</strain>
    </source>
</reference>
<dbReference type="InterPro" id="IPR011598">
    <property type="entry name" value="bHLH_dom"/>
</dbReference>
<dbReference type="EMBL" id="CANHGI010000003">
    <property type="protein sequence ID" value="CAI5444144.1"/>
    <property type="molecule type" value="Genomic_DNA"/>
</dbReference>
<dbReference type="Proteomes" id="UP001152747">
    <property type="component" value="Unassembled WGS sequence"/>
</dbReference>
<feature type="compositionally biased region" description="Polar residues" evidence="1">
    <location>
        <begin position="215"/>
        <end position="239"/>
    </location>
</feature>
<dbReference type="AlphaFoldDB" id="A0A9P1MXR1"/>
<gene>
    <name evidence="3" type="ORF">CAMP_LOCUS6781</name>
</gene>
<keyword evidence="4" id="KW-1185">Reference proteome</keyword>
<dbReference type="Gene3D" id="4.10.280.10">
    <property type="entry name" value="Helix-loop-helix DNA-binding domain"/>
    <property type="match status" value="1"/>
</dbReference>
<evidence type="ECO:0000256" key="1">
    <source>
        <dbReference type="SAM" id="MobiDB-lite"/>
    </source>
</evidence>
<organism evidence="3 4">
    <name type="scientific">Caenorhabditis angaria</name>
    <dbReference type="NCBI Taxonomy" id="860376"/>
    <lineage>
        <taxon>Eukaryota</taxon>
        <taxon>Metazoa</taxon>
        <taxon>Ecdysozoa</taxon>
        <taxon>Nematoda</taxon>
        <taxon>Chromadorea</taxon>
        <taxon>Rhabditida</taxon>
        <taxon>Rhabditina</taxon>
        <taxon>Rhabditomorpha</taxon>
        <taxon>Rhabditoidea</taxon>
        <taxon>Rhabditidae</taxon>
        <taxon>Peloderinae</taxon>
        <taxon>Caenorhabditis</taxon>
    </lineage>
</organism>
<dbReference type="GO" id="GO:0046983">
    <property type="term" value="F:protein dimerization activity"/>
    <property type="evidence" value="ECO:0007669"/>
    <property type="project" value="InterPro"/>
</dbReference>
<evidence type="ECO:0000313" key="4">
    <source>
        <dbReference type="Proteomes" id="UP001152747"/>
    </source>
</evidence>
<sequence length="378" mass="43419">MKISPYFRFFRILFWTADFYIFSDSTKWRLQNSLQKGESAQKRQTRSIHEKQRRIEMNQVLTEMMELLMFDTKLQPKKPDKCWIIGKSVEFIRKNRIPEENSLKTPSGQFFFEDFLRFSGNFVIFELSEMLLVEKIEGDSKAIFGDRKMIGRDFRSFLDFDSGVNFETRKNVGRIWNSIIGKRFSAFWENNKLLCFAEPSKLAEERPILAAMLSTPSPTSEAFPKSTQNLDDTNTTITPSLHCDDSASSSSAFLSPQSSSSESKKKPRRGRKRLRSVNVIVETYSLDSVITPPKKGRSQNLESSASASTSTSLLNPTSQIPALISPTPPPLNPYDVLTPGYRDIWLRLQSERLLLEQRVLAKERELQNLMMSTYSTPP</sequence>
<feature type="compositionally biased region" description="Low complexity" evidence="1">
    <location>
        <begin position="246"/>
        <end position="261"/>
    </location>
</feature>
<dbReference type="OrthoDB" id="5830123at2759"/>
<feature type="compositionally biased region" description="Low complexity" evidence="1">
    <location>
        <begin position="303"/>
        <end position="314"/>
    </location>
</feature>
<accession>A0A9P1MXR1</accession>
<dbReference type="InterPro" id="IPR036638">
    <property type="entry name" value="HLH_DNA-bd_sf"/>
</dbReference>
<evidence type="ECO:0000259" key="2">
    <source>
        <dbReference type="PROSITE" id="PS50888"/>
    </source>
</evidence>
<dbReference type="PROSITE" id="PS50888">
    <property type="entry name" value="BHLH"/>
    <property type="match status" value="1"/>
</dbReference>
<dbReference type="SUPFAM" id="SSF47459">
    <property type="entry name" value="HLH, helix-loop-helix DNA-binding domain"/>
    <property type="match status" value="1"/>
</dbReference>
<feature type="region of interest" description="Disordered" evidence="1">
    <location>
        <begin position="291"/>
        <end position="314"/>
    </location>
</feature>
<feature type="region of interest" description="Disordered" evidence="1">
    <location>
        <begin position="215"/>
        <end position="272"/>
    </location>
</feature>